<dbReference type="EMBL" id="GG738856">
    <property type="protein sequence ID" value="EFC47113.1"/>
    <property type="molecule type" value="Genomic_DNA"/>
</dbReference>
<reference evidence="2 3" key="1">
    <citation type="journal article" date="2010" name="Cell">
        <title>The genome of Naegleria gruberi illuminates early eukaryotic versatility.</title>
        <authorList>
            <person name="Fritz-Laylin L.K."/>
            <person name="Prochnik S.E."/>
            <person name="Ginger M.L."/>
            <person name="Dacks J.B."/>
            <person name="Carpenter M.L."/>
            <person name="Field M.C."/>
            <person name="Kuo A."/>
            <person name="Paredez A."/>
            <person name="Chapman J."/>
            <person name="Pham J."/>
            <person name="Shu S."/>
            <person name="Neupane R."/>
            <person name="Cipriano M."/>
            <person name="Mancuso J."/>
            <person name="Tu H."/>
            <person name="Salamov A."/>
            <person name="Lindquist E."/>
            <person name="Shapiro H."/>
            <person name="Lucas S."/>
            <person name="Grigoriev I.V."/>
            <person name="Cande W.Z."/>
            <person name="Fulton C."/>
            <person name="Rokhsar D.S."/>
            <person name="Dawson S.C."/>
        </authorList>
    </citation>
    <scope>NUCLEOTIDE SEQUENCE [LARGE SCALE GENOMIC DNA]</scope>
    <source>
        <strain evidence="2 3">NEG-M</strain>
    </source>
</reference>
<dbReference type="PANTHER" id="PTHR31138:SF1">
    <property type="entry name" value="PDZ DOMAIN-CONTAINING PROTEIN"/>
    <property type="match status" value="1"/>
</dbReference>
<dbReference type="STRING" id="5762.D2V842"/>
<dbReference type="OMA" id="THAEHHE"/>
<proteinExistence type="predicted"/>
<name>D2V842_NAEGR</name>
<dbReference type="InParanoid" id="D2V842"/>
<dbReference type="Gene3D" id="3.15.10.10">
    <property type="entry name" value="Bactericidal permeability-increasing protein, domain 1"/>
    <property type="match status" value="1"/>
</dbReference>
<feature type="region of interest" description="Disordered" evidence="1">
    <location>
        <begin position="201"/>
        <end position="228"/>
    </location>
</feature>
<dbReference type="AlphaFoldDB" id="D2V842"/>
<dbReference type="OrthoDB" id="19394at2759"/>
<sequence length="603" mass="69353">MVEIKNPSSSTTITPKIADTVQEVKENIQENIVNVTVDNKAIDQTIEGLKSLTKGEIPSNEQLLSGVEQVKDIVDKSSQYVTSSQNIQERAIHLLDIVKQLIEEKNKDQVLQQFIYNTNMFIDKYSDKVVHVVKDTTSDVNDQLNQETKSFYESVQNFSNFIFELFRSNSFRLLMVDTLNYLRVLSNKSLTNIHLKEKVKDQMDVTEDTPKNKSDWEKPFLESSSVESSSKKQKTKVVAASVEPTKSDVKSAELKQEKLEDQIYDRFSELIKEFSSNRSYRKAVLGFSNMFDQLKFIFNDNIESNVNDLVKEMQNDKYFINMKENGEKLLIQWVGNEKIIKDMEQSLQDIYKAFSNDKELSKLLDQVEKDTHLDIHYVDENVEYELKGLRMNASDLLPSHVKMSGHSVTDIDYSEDKLADSLQGTQSTLVLHLSGIVFHFKDVQFWFKRFSFPQLSDEGLLNIDTGDDGVMIHLKINVDTSTNELGDTEWFKYNSITVDIDDLKLKFTHAEHHEILLRVLSGYIQNNVRRRLKDQLQDMLQNYMVDGLQRLNHLLEQSSENINRLGDQWAQSSGIRELVSGGEGITDTVSRVVSNQLAGFEEL</sequence>
<dbReference type="GeneID" id="8850405"/>
<evidence type="ECO:0000313" key="3">
    <source>
        <dbReference type="Proteomes" id="UP000006671"/>
    </source>
</evidence>
<dbReference type="RefSeq" id="XP_002679857.1">
    <property type="nucleotide sequence ID" value="XM_002679811.1"/>
</dbReference>
<accession>D2V842</accession>
<evidence type="ECO:0000256" key="1">
    <source>
        <dbReference type="SAM" id="MobiDB-lite"/>
    </source>
</evidence>
<evidence type="ECO:0000313" key="2">
    <source>
        <dbReference type="EMBL" id="EFC47113.1"/>
    </source>
</evidence>
<protein>
    <submittedName>
        <fullName evidence="2">Predicted protein</fullName>
    </submittedName>
</protein>
<dbReference type="KEGG" id="ngr:NAEGRDRAFT_65022"/>
<feature type="compositionally biased region" description="Basic and acidic residues" evidence="1">
    <location>
        <begin position="201"/>
        <end position="220"/>
    </location>
</feature>
<organism evidence="3">
    <name type="scientific">Naegleria gruberi</name>
    <name type="common">Amoeba</name>
    <dbReference type="NCBI Taxonomy" id="5762"/>
    <lineage>
        <taxon>Eukaryota</taxon>
        <taxon>Discoba</taxon>
        <taxon>Heterolobosea</taxon>
        <taxon>Tetramitia</taxon>
        <taxon>Eutetramitia</taxon>
        <taxon>Vahlkampfiidae</taxon>
        <taxon>Naegleria</taxon>
    </lineage>
</organism>
<dbReference type="PANTHER" id="PTHR31138">
    <property type="entry name" value="CHROMOSOME 19, WHOLE GENOME SHOTGUN SEQUENCE"/>
    <property type="match status" value="1"/>
</dbReference>
<keyword evidence="3" id="KW-1185">Reference proteome</keyword>
<dbReference type="Proteomes" id="UP000006671">
    <property type="component" value="Unassembled WGS sequence"/>
</dbReference>
<gene>
    <name evidence="2" type="ORF">NAEGRDRAFT_65022</name>
</gene>
<dbReference type="VEuPathDB" id="AmoebaDB:NAEGRDRAFT_65022"/>